<feature type="coiled-coil region" evidence="1">
    <location>
        <begin position="383"/>
        <end position="424"/>
    </location>
</feature>
<keyword evidence="2" id="KW-0812">Transmembrane</keyword>
<feature type="coiled-coil region" evidence="1">
    <location>
        <begin position="519"/>
        <end position="567"/>
    </location>
</feature>
<dbReference type="Gene3D" id="3.40.50.300">
    <property type="entry name" value="P-loop containing nucleotide triphosphate hydrolases"/>
    <property type="match status" value="2"/>
</dbReference>
<keyword evidence="1" id="KW-0175">Coiled coil</keyword>
<dbReference type="InterPro" id="IPR038734">
    <property type="entry name" value="YhaN_AAA"/>
</dbReference>
<dbReference type="PANTHER" id="PTHR41259">
    <property type="entry name" value="DOUBLE-STRAND BREAK REPAIR RAD50 ATPASE, PUTATIVE-RELATED"/>
    <property type="match status" value="1"/>
</dbReference>
<gene>
    <name evidence="4" type="ORF">H4683_001989</name>
</gene>
<comment type="caution">
    <text evidence="4">The sequence shown here is derived from an EMBL/GenBank/DDBJ whole genome shotgun (WGS) entry which is preliminary data.</text>
</comment>
<protein>
    <submittedName>
        <fullName evidence="4">Uncharacterized protein YhaN</fullName>
    </submittedName>
</protein>
<name>A0A927R3B9_9BACL</name>
<feature type="coiled-coil region" evidence="1">
    <location>
        <begin position="183"/>
        <end position="234"/>
    </location>
</feature>
<keyword evidence="5" id="KW-1185">Reference proteome</keyword>
<feature type="transmembrane region" description="Helical" evidence="2">
    <location>
        <begin position="456"/>
        <end position="474"/>
    </location>
</feature>
<keyword evidence="2" id="KW-0472">Membrane</keyword>
<proteinExistence type="predicted"/>
<evidence type="ECO:0000313" key="4">
    <source>
        <dbReference type="EMBL" id="MBE1554911.1"/>
    </source>
</evidence>
<evidence type="ECO:0000313" key="5">
    <source>
        <dbReference type="Proteomes" id="UP000658225"/>
    </source>
</evidence>
<keyword evidence="2" id="KW-1133">Transmembrane helix</keyword>
<reference evidence="4" key="1">
    <citation type="submission" date="2020-10" db="EMBL/GenBank/DDBJ databases">
        <title>Genomic Encyclopedia of Type Strains, Phase IV (KMG-IV): sequencing the most valuable type-strain genomes for metagenomic binning, comparative biology and taxonomic classification.</title>
        <authorList>
            <person name="Goeker M."/>
        </authorList>
    </citation>
    <scope>NUCLEOTIDE SEQUENCE</scope>
    <source>
        <strain evidence="4">DSM 13886</strain>
    </source>
</reference>
<dbReference type="RefSeq" id="WP_192598656.1">
    <property type="nucleotide sequence ID" value="NZ_JADBEL010000009.1"/>
</dbReference>
<dbReference type="PANTHER" id="PTHR41259:SF1">
    <property type="entry name" value="DOUBLE-STRAND BREAK REPAIR RAD50 ATPASE, PUTATIVE-RELATED"/>
    <property type="match status" value="1"/>
</dbReference>
<feature type="coiled-coil region" evidence="1">
    <location>
        <begin position="274"/>
        <end position="301"/>
    </location>
</feature>
<feature type="domain" description="YhaN AAA" evidence="3">
    <location>
        <begin position="1"/>
        <end position="205"/>
    </location>
</feature>
<dbReference type="Proteomes" id="UP000658225">
    <property type="component" value="Unassembled WGS sequence"/>
</dbReference>
<accession>A0A927R3B9</accession>
<dbReference type="AlphaFoldDB" id="A0A927R3B9"/>
<dbReference type="Pfam" id="PF13514">
    <property type="entry name" value="AAA_27"/>
    <property type="match status" value="1"/>
</dbReference>
<evidence type="ECO:0000259" key="3">
    <source>
        <dbReference type="Pfam" id="PF13514"/>
    </source>
</evidence>
<dbReference type="InterPro" id="IPR027417">
    <property type="entry name" value="P-loop_NTPase"/>
</dbReference>
<evidence type="ECO:0000256" key="2">
    <source>
        <dbReference type="SAM" id="Phobius"/>
    </source>
</evidence>
<feature type="transmembrane region" description="Helical" evidence="2">
    <location>
        <begin position="479"/>
        <end position="497"/>
    </location>
</feature>
<evidence type="ECO:0000256" key="1">
    <source>
        <dbReference type="SAM" id="Coils"/>
    </source>
</evidence>
<sequence length="966" mass="110525">MKIEKLIIYGFGKHENVTVDLGSGMNVLYGVNEAGKTTIQQFILHILFGFPQKNSASLRYEPKSGGKYGGQVHLFDETYGKCIVERVRGKSAGDVIVHFEDGKKGVEADLTILLRQYDRASFESIFSFSLLQLQGFEKMDEDELSRTLLASGTTGVDSLLQLEKRMEKEMGELFKKSGRNPEMNVKMAELRELEIELKEEQGKATAYAPSIERIQEINQRLAELRGQEKMLQNDSQQLTLVRQLLPLHQKKQTLESRLAQLSNIEFPANGIGRFESLTGKITETEAAKRRMEKELSEMGSRMPEQFGAERITKIEVLIATESEWHGWHTVSKATEDELRQLMGKKGRLLDRLGIKEKEAEQFLLQRDVSIQKEEEMHGLIRRRDDYDQQIKFTEYQFRQLENDLIDMEKKIESAEQVAPSAKDQEDVRKWPEIRQQLAEAKAYVALGGRPSLQNSLLVPAILFLLALACILFGLIQQEWLVVVVGVIIGAVGVFLYSKKGARSTDDSYLHEMENIIATHDGKEQQMADFTERNDSYNREKERLQEAFKTVERQYSQTEAKLDGLHDKRRQLEMGLVDFLRQYGFEGMPLSGVIPELFRMIREVQEVSRNREEALLKRQTAQDAINKRIAEAEKVLQKNVPQELIYEMLRREFLQLRKEADTAKSLQGSMERIESNLRENIELSNSLQATIQGLLAEAEAETESEFYSAHDGYQEVVRLTEQLNDVMEQLATHDRLKLPTGVTEEELVSKEEENRLSFLMITEELHNLIAEQAALVHKTERLLTDETAGQKLQLFEMKKAEFAELAKKWSTRKVVAEAIRRTMEELKEKKLPEVLDVAEKLFCELTDGKYTAFNVTETGHFEALSMDGMRYPIAELSQATKEQAYISLRLSLASSVFVSAPLPIMMDDPFVHFDAGRLSSMINVLDKLQQKHQFIYFTCHEMMKEQWADATLLNVSDIGSGQGAMVL</sequence>
<dbReference type="EMBL" id="JADBEL010000009">
    <property type="protein sequence ID" value="MBE1554911.1"/>
    <property type="molecule type" value="Genomic_DNA"/>
</dbReference>
<organism evidence="4 5">
    <name type="scientific">Sporosarcina limicola</name>
    <dbReference type="NCBI Taxonomy" id="34101"/>
    <lineage>
        <taxon>Bacteria</taxon>
        <taxon>Bacillati</taxon>
        <taxon>Bacillota</taxon>
        <taxon>Bacilli</taxon>
        <taxon>Bacillales</taxon>
        <taxon>Caryophanaceae</taxon>
        <taxon>Sporosarcina</taxon>
    </lineage>
</organism>
<dbReference type="SUPFAM" id="SSF52540">
    <property type="entry name" value="P-loop containing nucleoside triphosphate hydrolases"/>
    <property type="match status" value="1"/>
</dbReference>
<feature type="coiled-coil region" evidence="1">
    <location>
        <begin position="603"/>
        <end position="665"/>
    </location>
</feature>